<evidence type="ECO:0000313" key="7">
    <source>
        <dbReference type="EMBL" id="MDQ0208203.1"/>
    </source>
</evidence>
<keyword evidence="8" id="KW-1185">Reference proteome</keyword>
<keyword evidence="4" id="KW-0479">Metal-binding</keyword>
<evidence type="ECO:0000256" key="1">
    <source>
        <dbReference type="ARBA" id="ARBA00001947"/>
    </source>
</evidence>
<evidence type="ECO:0000313" key="8">
    <source>
        <dbReference type="Proteomes" id="UP001225034"/>
    </source>
</evidence>
<dbReference type="EMBL" id="JAUSUA010000004">
    <property type="protein sequence ID" value="MDQ0208203.1"/>
    <property type="molecule type" value="Genomic_DNA"/>
</dbReference>
<evidence type="ECO:0000256" key="4">
    <source>
        <dbReference type="ARBA" id="ARBA00022723"/>
    </source>
</evidence>
<dbReference type="InterPro" id="IPR036874">
    <property type="entry name" value="Carbonic_anhydrase_sf"/>
</dbReference>
<dbReference type="Proteomes" id="UP001225034">
    <property type="component" value="Unassembled WGS sequence"/>
</dbReference>
<reference evidence="7 8" key="1">
    <citation type="submission" date="2023-07" db="EMBL/GenBank/DDBJ databases">
        <title>Genomic Encyclopedia of Type Strains, Phase IV (KMG-IV): sequencing the most valuable type-strain genomes for metagenomic binning, comparative biology and taxonomic classification.</title>
        <authorList>
            <person name="Goeker M."/>
        </authorList>
    </citation>
    <scope>NUCLEOTIDE SEQUENCE [LARGE SCALE GENOMIC DNA]</scope>
    <source>
        <strain evidence="7 8">DSM 19154</strain>
    </source>
</reference>
<dbReference type="Pfam" id="PF00484">
    <property type="entry name" value="Pro_CA"/>
    <property type="match status" value="1"/>
</dbReference>
<comment type="caution">
    <text evidence="7">The sequence shown here is derived from an EMBL/GenBank/DDBJ whole genome shotgun (WGS) entry which is preliminary data.</text>
</comment>
<comment type="catalytic activity">
    <reaction evidence="6">
        <text>hydrogencarbonate + H(+) = CO2 + H2O</text>
        <dbReference type="Rhea" id="RHEA:10748"/>
        <dbReference type="ChEBI" id="CHEBI:15377"/>
        <dbReference type="ChEBI" id="CHEBI:15378"/>
        <dbReference type="ChEBI" id="CHEBI:16526"/>
        <dbReference type="ChEBI" id="CHEBI:17544"/>
        <dbReference type="EC" id="4.2.1.1"/>
    </reaction>
</comment>
<dbReference type="CDD" id="cd03379">
    <property type="entry name" value="beta_CA_cladeD"/>
    <property type="match status" value="1"/>
</dbReference>
<dbReference type="EC" id="4.2.1.1" evidence="3"/>
<dbReference type="InterPro" id="IPR001765">
    <property type="entry name" value="Carbonic_anhydrase"/>
</dbReference>
<proteinExistence type="inferred from homology"/>
<evidence type="ECO:0000256" key="5">
    <source>
        <dbReference type="ARBA" id="ARBA00022833"/>
    </source>
</evidence>
<comment type="cofactor">
    <cofactor evidence="1">
        <name>Zn(2+)</name>
        <dbReference type="ChEBI" id="CHEBI:29105"/>
    </cofactor>
</comment>
<dbReference type="SMART" id="SM00947">
    <property type="entry name" value="Pro_CA"/>
    <property type="match status" value="1"/>
</dbReference>
<dbReference type="SUPFAM" id="SSF53056">
    <property type="entry name" value="beta-carbonic anhydrase, cab"/>
    <property type="match status" value="1"/>
</dbReference>
<evidence type="ECO:0000256" key="2">
    <source>
        <dbReference type="ARBA" id="ARBA00006217"/>
    </source>
</evidence>
<sequence length="190" mass="21131">MNVPNLDNILEYNKHFVEKKEYENYQTNKFPNKKLVILTCMDARLAELLPRSMNIGQGDAKIIRNAGAVISHPFGSIMRSILLAVFELQAEEVLIIGHHGCGMAGLESEAFLKKAEARGIDMKVIEPLEYAGVDVKQFLTGFANVEESVTNSVDIVENHPLMPKEIPVHGLVIHPETGELELLIRGEARS</sequence>
<keyword evidence="5" id="KW-0862">Zinc</keyword>
<name>A0ABT9YK08_9BACI</name>
<comment type="similarity">
    <text evidence="2">Belongs to the beta-class carbonic anhydrase family.</text>
</comment>
<evidence type="ECO:0000256" key="3">
    <source>
        <dbReference type="ARBA" id="ARBA00012925"/>
    </source>
</evidence>
<dbReference type="GO" id="GO:0004089">
    <property type="term" value="F:carbonate dehydratase activity"/>
    <property type="evidence" value="ECO:0007669"/>
    <property type="project" value="UniProtKB-EC"/>
</dbReference>
<keyword evidence="7" id="KW-0456">Lyase</keyword>
<evidence type="ECO:0000256" key="6">
    <source>
        <dbReference type="ARBA" id="ARBA00048348"/>
    </source>
</evidence>
<accession>A0ABT9YK08</accession>
<organism evidence="7 8">
    <name type="scientific">Alkalicoccobacillus murimartini</name>
    <dbReference type="NCBI Taxonomy" id="171685"/>
    <lineage>
        <taxon>Bacteria</taxon>
        <taxon>Bacillati</taxon>
        <taxon>Bacillota</taxon>
        <taxon>Bacilli</taxon>
        <taxon>Bacillales</taxon>
        <taxon>Bacillaceae</taxon>
        <taxon>Alkalicoccobacillus</taxon>
    </lineage>
</organism>
<dbReference type="PANTHER" id="PTHR43175">
    <property type="entry name" value="CARBONIC ANHYDRASE"/>
    <property type="match status" value="1"/>
</dbReference>
<gene>
    <name evidence="7" type="ORF">J2S05_003012</name>
</gene>
<dbReference type="Gene3D" id="3.40.1050.10">
    <property type="entry name" value="Carbonic anhydrase"/>
    <property type="match status" value="1"/>
</dbReference>
<protein>
    <recommendedName>
        <fullName evidence="3">carbonic anhydrase</fullName>
        <ecNumber evidence="3">4.2.1.1</ecNumber>
    </recommendedName>
</protein>
<dbReference type="PANTHER" id="PTHR43175:SF3">
    <property type="entry name" value="CARBON DISULFIDE HYDROLASE"/>
    <property type="match status" value="1"/>
</dbReference>